<proteinExistence type="predicted"/>
<organism evidence="5 6">
    <name type="scientific">Spodoptera exigua</name>
    <name type="common">Beet armyworm</name>
    <name type="synonym">Noctua fulgens</name>
    <dbReference type="NCBI Taxonomy" id="7107"/>
    <lineage>
        <taxon>Eukaryota</taxon>
        <taxon>Metazoa</taxon>
        <taxon>Ecdysozoa</taxon>
        <taxon>Arthropoda</taxon>
        <taxon>Hexapoda</taxon>
        <taxon>Insecta</taxon>
        <taxon>Pterygota</taxon>
        <taxon>Neoptera</taxon>
        <taxon>Endopterygota</taxon>
        <taxon>Lepidoptera</taxon>
        <taxon>Glossata</taxon>
        <taxon>Ditrysia</taxon>
        <taxon>Noctuoidea</taxon>
        <taxon>Noctuidae</taxon>
        <taxon>Amphipyrinae</taxon>
        <taxon>Spodoptera</taxon>
    </lineage>
</organism>
<keyword evidence="3" id="KW-0732">Signal</keyword>
<evidence type="ECO:0000256" key="3">
    <source>
        <dbReference type="SAM" id="SignalP"/>
    </source>
</evidence>
<protein>
    <recommendedName>
        <fullName evidence="4">Single domain-containing protein</fullName>
    </recommendedName>
</protein>
<dbReference type="InterPro" id="IPR029277">
    <property type="entry name" value="SVWC_dom"/>
</dbReference>
<feature type="domain" description="Single" evidence="4">
    <location>
        <begin position="37"/>
        <end position="102"/>
    </location>
</feature>
<dbReference type="SMART" id="SM01318">
    <property type="entry name" value="SVWC"/>
    <property type="match status" value="1"/>
</dbReference>
<gene>
    <name evidence="5" type="ORF">HW555_000633</name>
</gene>
<name>A0A835GTK0_SPOEX</name>
<dbReference type="GO" id="GO:0005576">
    <property type="term" value="C:extracellular region"/>
    <property type="evidence" value="ECO:0007669"/>
    <property type="project" value="UniProtKB-SubCell"/>
</dbReference>
<dbReference type="AlphaFoldDB" id="A0A835GTK0"/>
<dbReference type="Pfam" id="PF15430">
    <property type="entry name" value="SVWC"/>
    <property type="match status" value="1"/>
</dbReference>
<reference evidence="5" key="1">
    <citation type="submission" date="2020-08" db="EMBL/GenBank/DDBJ databases">
        <title>Spodoptera exigua strain:BAW_Kor-Di-RS1 Genome sequencing and assembly.</title>
        <authorList>
            <person name="Kim J."/>
            <person name="Nam H.Y."/>
            <person name="Kwon M."/>
            <person name="Choi J.H."/>
            <person name="Cho S.R."/>
            <person name="Kim G.-H."/>
        </authorList>
    </citation>
    <scope>NUCLEOTIDE SEQUENCE</scope>
    <source>
        <strain evidence="5">BAW_Kor-Di-RS1</strain>
        <tissue evidence="5">Whole-body</tissue>
    </source>
</reference>
<dbReference type="PANTHER" id="PTHR39957">
    <property type="entry name" value="AT09846P1-RELATED"/>
    <property type="match status" value="1"/>
</dbReference>
<dbReference type="EMBL" id="JACKWZ010000004">
    <property type="protein sequence ID" value="KAF9424240.1"/>
    <property type="molecule type" value="Genomic_DNA"/>
</dbReference>
<dbReference type="PANTHER" id="PTHR39957:SF1">
    <property type="entry name" value="AT09846P1-RELATED"/>
    <property type="match status" value="1"/>
</dbReference>
<keyword evidence="6" id="KW-1185">Reference proteome</keyword>
<accession>A0A835GTK0</accession>
<evidence type="ECO:0000256" key="1">
    <source>
        <dbReference type="ARBA" id="ARBA00004613"/>
    </source>
</evidence>
<dbReference type="Proteomes" id="UP000648187">
    <property type="component" value="Unassembled WGS sequence"/>
</dbReference>
<sequence>MLSKILFIAFIVGTASAATVRGRPPPKPLAFADKDGCYIEEINDVIGFGESVAPIGICHRIYCGRMMTYASCSTVATDDPTCHVTGEDLSKPYPHCCPYLKCDAHDDLFEPSILPK</sequence>
<feature type="signal peptide" evidence="3">
    <location>
        <begin position="1"/>
        <end position="17"/>
    </location>
</feature>
<evidence type="ECO:0000313" key="5">
    <source>
        <dbReference type="EMBL" id="KAF9424240.1"/>
    </source>
</evidence>
<evidence type="ECO:0000259" key="4">
    <source>
        <dbReference type="SMART" id="SM01318"/>
    </source>
</evidence>
<keyword evidence="2" id="KW-0964">Secreted</keyword>
<comment type="subcellular location">
    <subcellularLocation>
        <location evidence="1">Secreted</location>
    </subcellularLocation>
</comment>
<evidence type="ECO:0000256" key="2">
    <source>
        <dbReference type="ARBA" id="ARBA00022525"/>
    </source>
</evidence>
<dbReference type="InterPro" id="IPR053308">
    <property type="entry name" value="Vago-like"/>
</dbReference>
<evidence type="ECO:0000313" key="6">
    <source>
        <dbReference type="Proteomes" id="UP000648187"/>
    </source>
</evidence>
<feature type="chain" id="PRO_5032694318" description="Single domain-containing protein" evidence="3">
    <location>
        <begin position="18"/>
        <end position="116"/>
    </location>
</feature>
<comment type="caution">
    <text evidence="5">The sequence shown here is derived from an EMBL/GenBank/DDBJ whole genome shotgun (WGS) entry which is preliminary data.</text>
</comment>